<dbReference type="EMBL" id="CP119311">
    <property type="protein sequence ID" value="WEK36340.1"/>
    <property type="molecule type" value="Genomic_DNA"/>
</dbReference>
<dbReference type="Proteomes" id="UP001220610">
    <property type="component" value="Chromosome"/>
</dbReference>
<reference evidence="2" key="1">
    <citation type="submission" date="2023-03" db="EMBL/GenBank/DDBJ databases">
        <title>Andean soil-derived lignocellulolytic bacterial consortium as a source of novel taxa and putative plastic-active enzymes.</title>
        <authorList>
            <person name="Diaz-Garcia L."/>
            <person name="Chuvochina M."/>
            <person name="Feuerriegel G."/>
            <person name="Bunk B."/>
            <person name="Sproer C."/>
            <person name="Streit W.R."/>
            <person name="Rodriguez L.M."/>
            <person name="Overmann J."/>
            <person name="Jimenez D.J."/>
        </authorList>
    </citation>
    <scope>NUCLEOTIDE SEQUENCE</scope>
    <source>
        <strain evidence="2">MAG 7</strain>
    </source>
</reference>
<name>A0AAJ5WT77_9BACT</name>
<feature type="transmembrane region" description="Helical" evidence="1">
    <location>
        <begin position="145"/>
        <end position="168"/>
    </location>
</feature>
<evidence type="ECO:0000256" key="1">
    <source>
        <dbReference type="SAM" id="Phobius"/>
    </source>
</evidence>
<keyword evidence="1" id="KW-0472">Membrane</keyword>
<evidence type="ECO:0000313" key="3">
    <source>
        <dbReference type="Proteomes" id="UP001220610"/>
    </source>
</evidence>
<accession>A0AAJ5WT77</accession>
<sequence>MKKQMKEQLTYARFHTREDARLLLDVLSKLAIPYTVEEAAPILDKIYVGEQLDPMIAVKIPADQFERVNKAMIEAARPLLDELNPDYYLFSFSEQELKDVLSHPDEWNYLDQALAEKLLREQQITFEPAEIRPIAVKAIAPMRLALPWIVVGYLLSIYYFPVGVFLYLGTRFAKRTLADGARIPMFDEYTRRHAFYMLVVNLLVISYFVARIVWLRNN</sequence>
<feature type="transmembrane region" description="Helical" evidence="1">
    <location>
        <begin position="194"/>
        <end position="214"/>
    </location>
</feature>
<organism evidence="2 3">
    <name type="scientific">Candidatus Pseudobacter hemicellulosilyticus</name>
    <dbReference type="NCBI Taxonomy" id="3121375"/>
    <lineage>
        <taxon>Bacteria</taxon>
        <taxon>Pseudomonadati</taxon>
        <taxon>Bacteroidota</taxon>
        <taxon>Chitinophagia</taxon>
        <taxon>Chitinophagales</taxon>
        <taxon>Chitinophagaceae</taxon>
        <taxon>Pseudobacter</taxon>
    </lineage>
</organism>
<dbReference type="AlphaFoldDB" id="A0AAJ5WT77"/>
<protein>
    <submittedName>
        <fullName evidence="2">Uncharacterized protein</fullName>
    </submittedName>
</protein>
<gene>
    <name evidence="2" type="ORF">P0Y53_02405</name>
</gene>
<keyword evidence="1" id="KW-0812">Transmembrane</keyword>
<keyword evidence="1" id="KW-1133">Transmembrane helix</keyword>
<evidence type="ECO:0000313" key="2">
    <source>
        <dbReference type="EMBL" id="WEK36340.1"/>
    </source>
</evidence>
<proteinExistence type="predicted"/>